<comment type="caution">
    <text evidence="1">The sequence shown here is derived from an EMBL/GenBank/DDBJ whole genome shotgun (WGS) entry which is preliminary data.</text>
</comment>
<evidence type="ECO:0000313" key="1">
    <source>
        <dbReference type="EMBL" id="KKN95462.1"/>
    </source>
</evidence>
<proteinExistence type="predicted"/>
<organism evidence="1">
    <name type="scientific">marine sediment metagenome</name>
    <dbReference type="NCBI Taxonomy" id="412755"/>
    <lineage>
        <taxon>unclassified sequences</taxon>
        <taxon>metagenomes</taxon>
        <taxon>ecological metagenomes</taxon>
    </lineage>
</organism>
<protein>
    <submittedName>
        <fullName evidence="1">Uncharacterized protein</fullName>
    </submittedName>
</protein>
<sequence length="60" mass="6583">MSEKTDAPVVVDLAEARQQRIHDIHDARLEAMRSAFSKALPLAGAKASGKAKKKTKKKPR</sequence>
<accession>A0A0F9V6Y6</accession>
<dbReference type="AlphaFoldDB" id="A0A0F9V6Y6"/>
<gene>
    <name evidence="1" type="ORF">LCGC14_0177040</name>
</gene>
<name>A0A0F9V6Y6_9ZZZZ</name>
<dbReference type="EMBL" id="LAZR01000070">
    <property type="protein sequence ID" value="KKN95462.1"/>
    <property type="molecule type" value="Genomic_DNA"/>
</dbReference>
<reference evidence="1" key="1">
    <citation type="journal article" date="2015" name="Nature">
        <title>Complex archaea that bridge the gap between prokaryotes and eukaryotes.</title>
        <authorList>
            <person name="Spang A."/>
            <person name="Saw J.H."/>
            <person name="Jorgensen S.L."/>
            <person name="Zaremba-Niedzwiedzka K."/>
            <person name="Martijn J."/>
            <person name="Lind A.E."/>
            <person name="van Eijk R."/>
            <person name="Schleper C."/>
            <person name="Guy L."/>
            <person name="Ettema T.J."/>
        </authorList>
    </citation>
    <scope>NUCLEOTIDE SEQUENCE</scope>
</reference>